<evidence type="ECO:0000313" key="6">
    <source>
        <dbReference type="Proteomes" id="UP000188318"/>
    </source>
</evidence>
<name>A0A1R3RWZ3_ASPC5</name>
<dbReference type="OrthoDB" id="10251242at2759"/>
<keyword evidence="1" id="KW-0489">Methyltransferase</keyword>
<dbReference type="InterPro" id="IPR002935">
    <property type="entry name" value="SAM_O-MeTrfase"/>
</dbReference>
<accession>A0A1R3RWZ3</accession>
<dbReference type="STRING" id="602072.A0A1R3RWZ3"/>
<dbReference type="SUPFAM" id="SSF53335">
    <property type="entry name" value="S-adenosyl-L-methionine-dependent methyltransferases"/>
    <property type="match status" value="1"/>
</dbReference>
<dbReference type="VEuPathDB" id="FungiDB:ASPCADRAFT_140552"/>
<gene>
    <name evidence="5" type="ORF">ASPCADRAFT_140552</name>
</gene>
<dbReference type="GO" id="GO:0032259">
    <property type="term" value="P:methylation"/>
    <property type="evidence" value="ECO:0007669"/>
    <property type="project" value="UniProtKB-KW"/>
</dbReference>
<dbReference type="InterPro" id="IPR029063">
    <property type="entry name" value="SAM-dependent_MTases_sf"/>
</dbReference>
<evidence type="ECO:0000313" key="5">
    <source>
        <dbReference type="EMBL" id="OOF99009.1"/>
    </source>
</evidence>
<keyword evidence="6" id="KW-1185">Reference proteome</keyword>
<dbReference type="EMBL" id="KV907495">
    <property type="protein sequence ID" value="OOF99009.1"/>
    <property type="molecule type" value="Genomic_DNA"/>
</dbReference>
<dbReference type="GO" id="GO:0008757">
    <property type="term" value="F:S-adenosylmethionine-dependent methyltransferase activity"/>
    <property type="evidence" value="ECO:0007669"/>
    <property type="project" value="TreeGrafter"/>
</dbReference>
<sequence>MSIQRATHAATVERYIQSHLAPEDPSLLNARNNSLKHGIPPIALSANQGKFLNLLASCSGARNVLELGTLGGYSSIWLARAVKSSSGKVTSIEINPDRREVAIQNLRSAGIKVPEEVDVVLGAGLAVFPQLEEEIQRGERERFDFVFIDADWPNQWKYFDYGVKLAAGKGSVIFVDNVVLAMLDYGQVGPEEKDESVVPLVEAVAKDQRVEAVVMQTVGAKQYDGFLMAVVK</sequence>
<evidence type="ECO:0000256" key="4">
    <source>
        <dbReference type="ARBA" id="ARBA00023453"/>
    </source>
</evidence>
<organism evidence="5 6">
    <name type="scientific">Aspergillus carbonarius (strain ITEM 5010)</name>
    <dbReference type="NCBI Taxonomy" id="602072"/>
    <lineage>
        <taxon>Eukaryota</taxon>
        <taxon>Fungi</taxon>
        <taxon>Dikarya</taxon>
        <taxon>Ascomycota</taxon>
        <taxon>Pezizomycotina</taxon>
        <taxon>Eurotiomycetes</taxon>
        <taxon>Eurotiomycetidae</taxon>
        <taxon>Eurotiales</taxon>
        <taxon>Aspergillaceae</taxon>
        <taxon>Aspergillus</taxon>
        <taxon>Aspergillus subgen. Circumdati</taxon>
    </lineage>
</organism>
<dbReference type="Proteomes" id="UP000188318">
    <property type="component" value="Unassembled WGS sequence"/>
</dbReference>
<dbReference type="PANTHER" id="PTHR10509:SF14">
    <property type="entry name" value="CAFFEOYL-COA O-METHYLTRANSFERASE 3-RELATED"/>
    <property type="match status" value="1"/>
</dbReference>
<dbReference type="AlphaFoldDB" id="A0A1R3RWZ3"/>
<protein>
    <recommendedName>
        <fullName evidence="7">O-methyltransferase domain-containing protein</fullName>
    </recommendedName>
</protein>
<dbReference type="OMA" id="THIGKDH"/>
<dbReference type="GO" id="GO:0008171">
    <property type="term" value="F:O-methyltransferase activity"/>
    <property type="evidence" value="ECO:0007669"/>
    <property type="project" value="InterPro"/>
</dbReference>
<evidence type="ECO:0000256" key="3">
    <source>
        <dbReference type="ARBA" id="ARBA00022691"/>
    </source>
</evidence>
<dbReference type="PROSITE" id="PS51682">
    <property type="entry name" value="SAM_OMT_I"/>
    <property type="match status" value="1"/>
</dbReference>
<dbReference type="CDD" id="cd02440">
    <property type="entry name" value="AdoMet_MTases"/>
    <property type="match status" value="1"/>
</dbReference>
<comment type="similarity">
    <text evidence="4">Belongs to the class I-like SAM-binding methyltransferase superfamily. Cation-dependent O-methyltransferase family.</text>
</comment>
<dbReference type="PANTHER" id="PTHR10509">
    <property type="entry name" value="O-METHYLTRANSFERASE-RELATED"/>
    <property type="match status" value="1"/>
</dbReference>
<proteinExistence type="inferred from homology"/>
<dbReference type="InterPro" id="IPR050362">
    <property type="entry name" value="Cation-dep_OMT"/>
</dbReference>
<keyword evidence="3" id="KW-0949">S-adenosyl-L-methionine</keyword>
<keyword evidence="2" id="KW-0808">Transferase</keyword>
<evidence type="ECO:0008006" key="7">
    <source>
        <dbReference type="Google" id="ProtNLM"/>
    </source>
</evidence>
<reference evidence="6" key="1">
    <citation type="journal article" date="2017" name="Genome Biol.">
        <title>Comparative genomics reveals high biological diversity and specific adaptations in the industrially and medically important fungal genus Aspergillus.</title>
        <authorList>
            <person name="de Vries R.P."/>
            <person name="Riley R."/>
            <person name="Wiebenga A."/>
            <person name="Aguilar-Osorio G."/>
            <person name="Amillis S."/>
            <person name="Uchima C.A."/>
            <person name="Anderluh G."/>
            <person name="Asadollahi M."/>
            <person name="Askin M."/>
            <person name="Barry K."/>
            <person name="Battaglia E."/>
            <person name="Bayram O."/>
            <person name="Benocci T."/>
            <person name="Braus-Stromeyer S.A."/>
            <person name="Caldana C."/>
            <person name="Canovas D."/>
            <person name="Cerqueira G.C."/>
            <person name="Chen F."/>
            <person name="Chen W."/>
            <person name="Choi C."/>
            <person name="Clum A."/>
            <person name="Dos Santos R.A."/>
            <person name="Damasio A.R."/>
            <person name="Diallinas G."/>
            <person name="Emri T."/>
            <person name="Fekete E."/>
            <person name="Flipphi M."/>
            <person name="Freyberg S."/>
            <person name="Gallo A."/>
            <person name="Gournas C."/>
            <person name="Habgood R."/>
            <person name="Hainaut M."/>
            <person name="Harispe M.L."/>
            <person name="Henrissat B."/>
            <person name="Hilden K.S."/>
            <person name="Hope R."/>
            <person name="Hossain A."/>
            <person name="Karabika E."/>
            <person name="Karaffa L."/>
            <person name="Karanyi Z."/>
            <person name="Krasevec N."/>
            <person name="Kuo A."/>
            <person name="Kusch H."/>
            <person name="LaButti K."/>
            <person name="Lagendijk E.L."/>
            <person name="Lapidus A."/>
            <person name="Levasseur A."/>
            <person name="Lindquist E."/>
            <person name="Lipzen A."/>
            <person name="Logrieco A.F."/>
            <person name="MacCabe A."/>
            <person name="Maekelae M.R."/>
            <person name="Malavazi I."/>
            <person name="Melin P."/>
            <person name="Meyer V."/>
            <person name="Mielnichuk N."/>
            <person name="Miskei M."/>
            <person name="Molnar A.P."/>
            <person name="Mule G."/>
            <person name="Ngan C.Y."/>
            <person name="Orejas M."/>
            <person name="Orosz E."/>
            <person name="Ouedraogo J.P."/>
            <person name="Overkamp K.M."/>
            <person name="Park H.-S."/>
            <person name="Perrone G."/>
            <person name="Piumi F."/>
            <person name="Punt P.J."/>
            <person name="Ram A.F."/>
            <person name="Ramon A."/>
            <person name="Rauscher S."/>
            <person name="Record E."/>
            <person name="Riano-Pachon D.M."/>
            <person name="Robert V."/>
            <person name="Roehrig J."/>
            <person name="Ruller R."/>
            <person name="Salamov A."/>
            <person name="Salih N.S."/>
            <person name="Samson R.A."/>
            <person name="Sandor E."/>
            <person name="Sanguinetti M."/>
            <person name="Schuetze T."/>
            <person name="Sepcic K."/>
            <person name="Shelest E."/>
            <person name="Sherlock G."/>
            <person name="Sophianopoulou V."/>
            <person name="Squina F.M."/>
            <person name="Sun H."/>
            <person name="Susca A."/>
            <person name="Todd R.B."/>
            <person name="Tsang A."/>
            <person name="Unkles S.E."/>
            <person name="van de Wiele N."/>
            <person name="van Rossen-Uffink D."/>
            <person name="Oliveira J.V."/>
            <person name="Vesth T.C."/>
            <person name="Visser J."/>
            <person name="Yu J.-H."/>
            <person name="Zhou M."/>
            <person name="Andersen M.R."/>
            <person name="Archer D.B."/>
            <person name="Baker S.E."/>
            <person name="Benoit I."/>
            <person name="Brakhage A.A."/>
            <person name="Braus G.H."/>
            <person name="Fischer R."/>
            <person name="Frisvad J.C."/>
            <person name="Goldman G.H."/>
            <person name="Houbraken J."/>
            <person name="Oakley B."/>
            <person name="Pocsi I."/>
            <person name="Scazzocchio C."/>
            <person name="Seiboth B."/>
            <person name="vanKuyk P.A."/>
            <person name="Wortman J."/>
            <person name="Dyer P.S."/>
            <person name="Grigoriev I.V."/>
        </authorList>
    </citation>
    <scope>NUCLEOTIDE SEQUENCE [LARGE SCALE GENOMIC DNA]</scope>
    <source>
        <strain evidence="6">ITEM 5010</strain>
    </source>
</reference>
<dbReference type="Gene3D" id="3.40.50.150">
    <property type="entry name" value="Vaccinia Virus protein VP39"/>
    <property type="match status" value="1"/>
</dbReference>
<dbReference type="Pfam" id="PF01596">
    <property type="entry name" value="Methyltransf_3"/>
    <property type="match status" value="1"/>
</dbReference>
<evidence type="ECO:0000256" key="2">
    <source>
        <dbReference type="ARBA" id="ARBA00022679"/>
    </source>
</evidence>
<evidence type="ECO:0000256" key="1">
    <source>
        <dbReference type="ARBA" id="ARBA00022603"/>
    </source>
</evidence>